<dbReference type="Proteomes" id="UP001162164">
    <property type="component" value="Unassembled WGS sequence"/>
</dbReference>
<protein>
    <recommendedName>
        <fullName evidence="3">N-acetyllactosaminide beta-1,3-N-acetylglucosaminyltransferase</fullName>
    </recommendedName>
</protein>
<evidence type="ECO:0000313" key="2">
    <source>
        <dbReference type="Proteomes" id="UP001162164"/>
    </source>
</evidence>
<evidence type="ECO:0000313" key="1">
    <source>
        <dbReference type="EMBL" id="KAJ8984634.1"/>
    </source>
</evidence>
<organism evidence="1 2">
    <name type="scientific">Molorchus minor</name>
    <dbReference type="NCBI Taxonomy" id="1323400"/>
    <lineage>
        <taxon>Eukaryota</taxon>
        <taxon>Metazoa</taxon>
        <taxon>Ecdysozoa</taxon>
        <taxon>Arthropoda</taxon>
        <taxon>Hexapoda</taxon>
        <taxon>Insecta</taxon>
        <taxon>Pterygota</taxon>
        <taxon>Neoptera</taxon>
        <taxon>Endopterygota</taxon>
        <taxon>Coleoptera</taxon>
        <taxon>Polyphaga</taxon>
        <taxon>Cucujiformia</taxon>
        <taxon>Chrysomeloidea</taxon>
        <taxon>Cerambycidae</taxon>
        <taxon>Lamiinae</taxon>
        <taxon>Monochamini</taxon>
        <taxon>Molorchus</taxon>
    </lineage>
</organism>
<evidence type="ECO:0008006" key="3">
    <source>
        <dbReference type="Google" id="ProtNLM"/>
    </source>
</evidence>
<comment type="caution">
    <text evidence="1">The sequence shown here is derived from an EMBL/GenBank/DDBJ whole genome shotgun (WGS) entry which is preliminary data.</text>
</comment>
<sequence>MIPKLRSGYLCFFCGIAALILIFTLSSHRQGIIYNDISLLGGHVNSNSTNSRSDGNSSLLDIISCSDIILEKNVQQRGNFVVFQNYIRAEKQFRCDESITLTSPGDYRFLDNIIPLVERWRGPCIAFLRTCETPLIRELVTFHLFFENEHIPNTTDRPLIGIYRDAFDCSLKPPYAIMTDDEMYKEKHALTYPINVARNIAKVTAQTYFVFPSDIELYPTRNFIEHFMTFVHKNPEHFQEDKSNVFVLPIFEILADQKVPENKSHLQEMYKSKTAILFHKTVCPQCHKVPDGDKWIQAWETEGLNVFSVGKREGPHAIWEPFFVCTQREPLWDERLNWEGQGNKMCQAYTMCILDYDFMVFDNAFLIHKPGIKKKKVQVLKHMDQTRKNNKILVKIQNELQKIYGKTERCRVHNVF</sequence>
<gene>
    <name evidence="1" type="ORF">NQ317_009862</name>
</gene>
<dbReference type="PANTHER" id="PTHR47412:SF1">
    <property type="entry name" value="FI01434P-RELATED"/>
    <property type="match status" value="1"/>
</dbReference>
<proteinExistence type="predicted"/>
<dbReference type="Pfam" id="PF13896">
    <property type="entry name" value="Glyco_transf_49"/>
    <property type="match status" value="1"/>
</dbReference>
<name>A0ABQ9K2R8_9CUCU</name>
<dbReference type="PANTHER" id="PTHR47412">
    <property type="entry name" value="FI01434P-RELATED"/>
    <property type="match status" value="1"/>
</dbReference>
<dbReference type="EMBL" id="JAPWTJ010000030">
    <property type="protein sequence ID" value="KAJ8984634.1"/>
    <property type="molecule type" value="Genomic_DNA"/>
</dbReference>
<accession>A0ABQ9K2R8</accession>
<keyword evidence="2" id="KW-1185">Reference proteome</keyword>
<reference evidence="1" key="1">
    <citation type="journal article" date="2023" name="Insect Mol. Biol.">
        <title>Genome sequencing provides insights into the evolution of gene families encoding plant cell wall-degrading enzymes in longhorned beetles.</title>
        <authorList>
            <person name="Shin N.R."/>
            <person name="Okamura Y."/>
            <person name="Kirsch R."/>
            <person name="Pauchet Y."/>
        </authorList>
    </citation>
    <scope>NUCLEOTIDE SEQUENCE</scope>
    <source>
        <strain evidence="1">MMC_N1</strain>
    </source>
</reference>